<dbReference type="FunFam" id="3.40.50.300:FF:001389">
    <property type="entry name" value="ATP-dependent DNA helicase RecQ"/>
    <property type="match status" value="1"/>
</dbReference>
<dbReference type="GO" id="GO:0009378">
    <property type="term" value="F:four-way junction helicase activity"/>
    <property type="evidence" value="ECO:0007669"/>
    <property type="project" value="TreeGrafter"/>
</dbReference>
<gene>
    <name evidence="13" type="ORF">ENK01_02325</name>
</gene>
<dbReference type="Proteomes" id="UP000885806">
    <property type="component" value="Unassembled WGS sequence"/>
</dbReference>
<dbReference type="InterPro" id="IPR027417">
    <property type="entry name" value="P-loop_NTPase"/>
</dbReference>
<dbReference type="Gene3D" id="3.40.50.300">
    <property type="entry name" value="P-loop containing nucleotide triphosphate hydrolases"/>
    <property type="match status" value="2"/>
</dbReference>
<evidence type="ECO:0000256" key="4">
    <source>
        <dbReference type="ARBA" id="ARBA00022806"/>
    </source>
</evidence>
<dbReference type="GO" id="GO:0005737">
    <property type="term" value="C:cytoplasm"/>
    <property type="evidence" value="ECO:0007669"/>
    <property type="project" value="TreeGrafter"/>
</dbReference>
<evidence type="ECO:0000256" key="9">
    <source>
        <dbReference type="ARBA" id="ARBA00034808"/>
    </source>
</evidence>
<dbReference type="GO" id="GO:0006310">
    <property type="term" value="P:DNA recombination"/>
    <property type="evidence" value="ECO:0007669"/>
    <property type="project" value="InterPro"/>
</dbReference>
<evidence type="ECO:0000256" key="2">
    <source>
        <dbReference type="ARBA" id="ARBA00022741"/>
    </source>
</evidence>
<comment type="caution">
    <text evidence="13">The sequence shown here is derived from an EMBL/GenBank/DDBJ whole genome shotgun (WGS) entry which is preliminary data.</text>
</comment>
<dbReference type="InterPro" id="IPR001650">
    <property type="entry name" value="Helicase_C-like"/>
</dbReference>
<dbReference type="GO" id="GO:0043138">
    <property type="term" value="F:3'-5' DNA helicase activity"/>
    <property type="evidence" value="ECO:0007669"/>
    <property type="project" value="UniProtKB-EC"/>
</dbReference>
<dbReference type="PANTHER" id="PTHR13710">
    <property type="entry name" value="DNA HELICASE RECQ FAMILY MEMBER"/>
    <property type="match status" value="1"/>
</dbReference>
<dbReference type="CDD" id="cd18794">
    <property type="entry name" value="SF2_C_RecQ"/>
    <property type="match status" value="1"/>
</dbReference>
<dbReference type="GO" id="GO:0016787">
    <property type="term" value="F:hydrolase activity"/>
    <property type="evidence" value="ECO:0007669"/>
    <property type="project" value="UniProtKB-KW"/>
</dbReference>
<comment type="similarity">
    <text evidence="1">Belongs to the helicase family. RecQ subfamily.</text>
</comment>
<dbReference type="InterPro" id="IPR014001">
    <property type="entry name" value="Helicase_ATP-bd"/>
</dbReference>
<keyword evidence="2" id="KW-0547">Nucleotide-binding</keyword>
<dbReference type="FunFam" id="3.40.50.300:FF:000156">
    <property type="entry name" value="ATP-dependent DNA helicase recQ"/>
    <property type="match status" value="1"/>
</dbReference>
<feature type="domain" description="Rhodanese" evidence="10">
    <location>
        <begin position="213"/>
        <end position="269"/>
    </location>
</feature>
<dbReference type="PROSITE" id="PS51192">
    <property type="entry name" value="HELICASE_ATP_BIND_1"/>
    <property type="match status" value="1"/>
</dbReference>
<evidence type="ECO:0000256" key="1">
    <source>
        <dbReference type="ARBA" id="ARBA00005446"/>
    </source>
</evidence>
<dbReference type="PROSITE" id="PS51194">
    <property type="entry name" value="HELICASE_CTER"/>
    <property type="match status" value="1"/>
</dbReference>
<comment type="catalytic activity">
    <reaction evidence="8">
        <text>Couples ATP hydrolysis with the unwinding of duplex DNA by translocating in the 3'-5' direction.</text>
        <dbReference type="EC" id="5.6.2.4"/>
    </reaction>
</comment>
<organism evidence="13">
    <name type="scientific">Hellea balneolensis</name>
    <dbReference type="NCBI Taxonomy" id="287478"/>
    <lineage>
        <taxon>Bacteria</taxon>
        <taxon>Pseudomonadati</taxon>
        <taxon>Pseudomonadota</taxon>
        <taxon>Alphaproteobacteria</taxon>
        <taxon>Maricaulales</taxon>
        <taxon>Robiginitomaculaceae</taxon>
        <taxon>Hellea</taxon>
    </lineage>
</organism>
<keyword evidence="4 13" id="KW-0347">Helicase</keyword>
<dbReference type="GO" id="GO:0006281">
    <property type="term" value="P:DNA repair"/>
    <property type="evidence" value="ECO:0007669"/>
    <property type="project" value="TreeGrafter"/>
</dbReference>
<dbReference type="PROSITE" id="PS50206">
    <property type="entry name" value="RHODANESE_3"/>
    <property type="match status" value="1"/>
</dbReference>
<keyword evidence="5" id="KW-0067">ATP-binding</keyword>
<dbReference type="EMBL" id="DROP01000157">
    <property type="protein sequence ID" value="HHI88765.1"/>
    <property type="molecule type" value="Genomic_DNA"/>
</dbReference>
<feature type="domain" description="Helicase ATP-binding" evidence="11">
    <location>
        <begin position="22"/>
        <end position="190"/>
    </location>
</feature>
<evidence type="ECO:0000256" key="3">
    <source>
        <dbReference type="ARBA" id="ARBA00022801"/>
    </source>
</evidence>
<feature type="non-terminal residue" evidence="13">
    <location>
        <position position="321"/>
    </location>
</feature>
<evidence type="ECO:0000256" key="7">
    <source>
        <dbReference type="ARBA" id="ARBA00023235"/>
    </source>
</evidence>
<dbReference type="InterPro" id="IPR001763">
    <property type="entry name" value="Rhodanese-like_dom"/>
</dbReference>
<dbReference type="GO" id="GO:0030894">
    <property type="term" value="C:replisome"/>
    <property type="evidence" value="ECO:0007669"/>
    <property type="project" value="TreeGrafter"/>
</dbReference>
<sequence>MHMTLKNVFGFDSLRPAQSAPIQAVLQGRNVFCVMPTGGGKSLIYQLPALLRPGLAIVISPLIALMADQVQALKLLGIEAAALNSNIETDEQARIWRGIRSGQTKLLYLSPERLMSGDMIKTLRSLPLSLIAIDEAHCISQWGPSFRPEYEKLSGLGQAFPGIPVVALTASADEITRTDIVEKLFGGKADVFVSGFDRPNLSLLVTPKQGWKQQLSDFVRGHKGESGIVYCLSRKKCEQAAALLRSYGHKCLVYHAGMDREERADNQKTFVREPGMIMAATIAFGMGIDKPDVRFVAHMNLPKSIEAYYQETGRAGRDGKP</sequence>
<dbReference type="SUPFAM" id="SSF52540">
    <property type="entry name" value="P-loop containing nucleoside triphosphate hydrolases"/>
    <property type="match status" value="1"/>
</dbReference>
<evidence type="ECO:0000256" key="5">
    <source>
        <dbReference type="ARBA" id="ARBA00022840"/>
    </source>
</evidence>
<dbReference type="CDD" id="cd17920">
    <property type="entry name" value="DEXHc_RecQ"/>
    <property type="match status" value="1"/>
</dbReference>
<dbReference type="NCBIfam" id="TIGR00614">
    <property type="entry name" value="recQ_fam"/>
    <property type="match status" value="1"/>
</dbReference>
<dbReference type="EC" id="5.6.2.4" evidence="9"/>
<dbReference type="Pfam" id="PF00271">
    <property type="entry name" value="Helicase_C"/>
    <property type="match status" value="1"/>
</dbReference>
<dbReference type="SMART" id="SM00490">
    <property type="entry name" value="HELICc"/>
    <property type="match status" value="1"/>
</dbReference>
<protein>
    <recommendedName>
        <fullName evidence="9">DNA 3'-5' helicase</fullName>
        <ecNumber evidence="9">5.6.2.4</ecNumber>
    </recommendedName>
</protein>
<dbReference type="PANTHER" id="PTHR13710:SF105">
    <property type="entry name" value="ATP-DEPENDENT DNA HELICASE Q1"/>
    <property type="match status" value="1"/>
</dbReference>
<feature type="domain" description="Helicase C-terminal" evidence="12">
    <location>
        <begin position="211"/>
        <end position="321"/>
    </location>
</feature>
<dbReference type="InterPro" id="IPR004589">
    <property type="entry name" value="DNA_helicase_ATP-dep_RecQ"/>
</dbReference>
<evidence type="ECO:0000256" key="8">
    <source>
        <dbReference type="ARBA" id="ARBA00034617"/>
    </source>
</evidence>
<dbReference type="AlphaFoldDB" id="A0A7V5U170"/>
<reference evidence="13" key="1">
    <citation type="journal article" date="2020" name="mSystems">
        <title>Genome- and Community-Level Interaction Insights into Carbon Utilization and Element Cycling Functions of Hydrothermarchaeota in Hydrothermal Sediment.</title>
        <authorList>
            <person name="Zhou Z."/>
            <person name="Liu Y."/>
            <person name="Xu W."/>
            <person name="Pan J."/>
            <person name="Luo Z.H."/>
            <person name="Li M."/>
        </authorList>
    </citation>
    <scope>NUCLEOTIDE SEQUENCE [LARGE SCALE GENOMIC DNA]</scope>
    <source>
        <strain evidence="13">HyVt-538</strain>
    </source>
</reference>
<evidence type="ECO:0000313" key="13">
    <source>
        <dbReference type="EMBL" id="HHI88765.1"/>
    </source>
</evidence>
<dbReference type="SMART" id="SM00487">
    <property type="entry name" value="DEXDc"/>
    <property type="match status" value="1"/>
</dbReference>
<keyword evidence="6" id="KW-0238">DNA-binding</keyword>
<accession>A0A7V5U170</accession>
<dbReference type="Pfam" id="PF00270">
    <property type="entry name" value="DEAD"/>
    <property type="match status" value="1"/>
</dbReference>
<evidence type="ECO:0000259" key="12">
    <source>
        <dbReference type="PROSITE" id="PS51194"/>
    </source>
</evidence>
<keyword evidence="7" id="KW-0413">Isomerase</keyword>
<proteinExistence type="inferred from homology"/>
<name>A0A7V5U170_9PROT</name>
<dbReference type="GO" id="GO:0043590">
    <property type="term" value="C:bacterial nucleoid"/>
    <property type="evidence" value="ECO:0007669"/>
    <property type="project" value="TreeGrafter"/>
</dbReference>
<evidence type="ECO:0000259" key="10">
    <source>
        <dbReference type="PROSITE" id="PS50206"/>
    </source>
</evidence>
<keyword evidence="3 13" id="KW-0378">Hydrolase</keyword>
<evidence type="ECO:0000256" key="6">
    <source>
        <dbReference type="ARBA" id="ARBA00023125"/>
    </source>
</evidence>
<dbReference type="GO" id="GO:0005524">
    <property type="term" value="F:ATP binding"/>
    <property type="evidence" value="ECO:0007669"/>
    <property type="project" value="UniProtKB-KW"/>
</dbReference>
<dbReference type="InterPro" id="IPR011545">
    <property type="entry name" value="DEAD/DEAH_box_helicase_dom"/>
</dbReference>
<dbReference type="GO" id="GO:0003677">
    <property type="term" value="F:DNA binding"/>
    <property type="evidence" value="ECO:0007669"/>
    <property type="project" value="UniProtKB-KW"/>
</dbReference>
<evidence type="ECO:0000259" key="11">
    <source>
        <dbReference type="PROSITE" id="PS51192"/>
    </source>
</evidence>